<evidence type="ECO:0000313" key="2">
    <source>
        <dbReference type="Proteomes" id="UP000824049"/>
    </source>
</evidence>
<dbReference type="EMBL" id="DXBR01000034">
    <property type="protein sequence ID" value="HIZ38833.1"/>
    <property type="molecule type" value="Genomic_DNA"/>
</dbReference>
<protein>
    <submittedName>
        <fullName evidence="1">Uncharacterized protein</fullName>
    </submittedName>
</protein>
<proteinExistence type="predicted"/>
<gene>
    <name evidence="1" type="ORF">H9968_02755</name>
</gene>
<name>A0A9D2EJF8_9FIRM</name>
<reference evidence="1" key="2">
    <citation type="submission" date="2021-04" db="EMBL/GenBank/DDBJ databases">
        <authorList>
            <person name="Gilroy R."/>
        </authorList>
    </citation>
    <scope>NUCLEOTIDE SEQUENCE</scope>
    <source>
        <strain evidence="1">CHK179-28034</strain>
    </source>
</reference>
<evidence type="ECO:0000313" key="1">
    <source>
        <dbReference type="EMBL" id="HIZ38833.1"/>
    </source>
</evidence>
<reference evidence="1" key="1">
    <citation type="journal article" date="2021" name="PeerJ">
        <title>Extensive microbial diversity within the chicken gut microbiome revealed by metagenomics and culture.</title>
        <authorList>
            <person name="Gilroy R."/>
            <person name="Ravi A."/>
            <person name="Getino M."/>
            <person name="Pursley I."/>
            <person name="Horton D.L."/>
            <person name="Alikhan N.F."/>
            <person name="Baker D."/>
            <person name="Gharbi K."/>
            <person name="Hall N."/>
            <person name="Watson M."/>
            <person name="Adriaenssens E.M."/>
            <person name="Foster-Nyarko E."/>
            <person name="Jarju S."/>
            <person name="Secka A."/>
            <person name="Antonio M."/>
            <person name="Oren A."/>
            <person name="Chaudhuri R.R."/>
            <person name="La Ragione R."/>
            <person name="Hildebrand F."/>
            <person name="Pallen M.J."/>
        </authorList>
    </citation>
    <scope>NUCLEOTIDE SEQUENCE</scope>
    <source>
        <strain evidence="1">CHK179-28034</strain>
    </source>
</reference>
<organism evidence="1 2">
    <name type="scientific">Candidatus Anaerobutyricum stercoris</name>
    <dbReference type="NCBI Taxonomy" id="2838457"/>
    <lineage>
        <taxon>Bacteria</taxon>
        <taxon>Bacillati</taxon>
        <taxon>Bacillota</taxon>
        <taxon>Clostridia</taxon>
        <taxon>Lachnospirales</taxon>
        <taxon>Lachnospiraceae</taxon>
        <taxon>Anaerobutyricum</taxon>
    </lineage>
</organism>
<accession>A0A9D2EJF8</accession>
<comment type="caution">
    <text evidence="1">The sequence shown here is derived from an EMBL/GenBank/DDBJ whole genome shotgun (WGS) entry which is preliminary data.</text>
</comment>
<dbReference type="AlphaFoldDB" id="A0A9D2EJF8"/>
<sequence>MDTCKAIQTMIDRAVESATKEVDERAEQQRISMLCDNIRRLMEKLGWSAEEAMDVLCVSESDRKALERELS</sequence>
<dbReference type="Proteomes" id="UP000824049">
    <property type="component" value="Unassembled WGS sequence"/>
</dbReference>